<dbReference type="GO" id="GO:0016114">
    <property type="term" value="P:terpenoid biosynthetic process"/>
    <property type="evidence" value="ECO:0007669"/>
    <property type="project" value="UniProtKB-UniRule"/>
</dbReference>
<feature type="binding site" evidence="5">
    <location>
        <position position="186"/>
    </location>
    <ligand>
        <name>(2E)-4-hydroxy-3-methylbut-2-enyl diphosphate</name>
        <dbReference type="ChEBI" id="CHEBI:128753"/>
    </ligand>
</feature>
<dbReference type="NCBIfam" id="NF002189">
    <property type="entry name" value="PRK01045.1-3"/>
    <property type="match status" value="1"/>
</dbReference>
<dbReference type="PANTHER" id="PTHR30426">
    <property type="entry name" value="4-HYDROXY-3-METHYLBUT-2-ENYL DIPHOSPHATE REDUCTASE"/>
    <property type="match status" value="1"/>
</dbReference>
<evidence type="ECO:0000256" key="4">
    <source>
        <dbReference type="ARBA" id="ARBA00023014"/>
    </source>
</evidence>
<gene>
    <name evidence="5 6" type="primary">ispH</name>
    <name evidence="6" type="ORF">GTC6_06944</name>
</gene>
<feature type="binding site" evidence="5">
    <location>
        <position position="244"/>
    </location>
    <ligand>
        <name>dimethylallyl diphosphate</name>
        <dbReference type="ChEBI" id="CHEBI:57623"/>
    </ligand>
</feature>
<name>R7YBZ4_9ACTN</name>
<feature type="binding site" evidence="5">
    <location>
        <position position="246"/>
    </location>
    <ligand>
        <name>dimethylallyl diphosphate</name>
        <dbReference type="ChEBI" id="CHEBI:57623"/>
    </ligand>
</feature>
<dbReference type="PATRIC" id="fig|1316928.3.peg.1396"/>
<dbReference type="GO" id="GO:0051745">
    <property type="term" value="F:4-hydroxy-3-methylbut-2-enyl diphosphate reductase activity"/>
    <property type="evidence" value="ECO:0007669"/>
    <property type="project" value="UniProtKB-UniRule"/>
</dbReference>
<dbReference type="Gene3D" id="3.40.1010.20">
    <property type="entry name" value="4-hydroxy-3-methylbut-2-enyl diphosphate reductase, catalytic domain"/>
    <property type="match status" value="2"/>
</dbReference>
<feature type="binding site" evidence="5">
    <location>
        <position position="63"/>
    </location>
    <ligand>
        <name>(2E)-4-hydroxy-3-methylbut-2-enyl diphosphate</name>
        <dbReference type="ChEBI" id="CHEBI:128753"/>
    </ligand>
</feature>
<keyword evidence="4 5" id="KW-0411">Iron-sulfur</keyword>
<evidence type="ECO:0000256" key="2">
    <source>
        <dbReference type="ARBA" id="ARBA00022723"/>
    </source>
</evidence>
<comment type="cofactor">
    <cofactor evidence="5">
        <name>[4Fe-4S] cluster</name>
        <dbReference type="ChEBI" id="CHEBI:49883"/>
    </cofactor>
    <text evidence="5">Binds 1 [4Fe-4S] cluster per subunit.</text>
</comment>
<keyword evidence="1 5" id="KW-0004">4Fe-4S</keyword>
<feature type="binding site" evidence="5">
    <location>
        <position position="63"/>
    </location>
    <ligand>
        <name>isopentenyl diphosphate</name>
        <dbReference type="ChEBI" id="CHEBI:128769"/>
    </ligand>
</feature>
<feature type="binding site" evidence="5">
    <location>
        <position position="63"/>
    </location>
    <ligand>
        <name>dimethylallyl diphosphate</name>
        <dbReference type="ChEBI" id="CHEBI:57623"/>
    </ligand>
</feature>
<keyword evidence="3 5" id="KW-0408">Iron</keyword>
<dbReference type="GO" id="GO:0046872">
    <property type="term" value="F:metal ion binding"/>
    <property type="evidence" value="ECO:0007669"/>
    <property type="project" value="UniProtKB-KW"/>
</dbReference>
<evidence type="ECO:0000256" key="5">
    <source>
        <dbReference type="HAMAP-Rule" id="MF_00191"/>
    </source>
</evidence>
<accession>R7YBZ4</accession>
<evidence type="ECO:0000256" key="1">
    <source>
        <dbReference type="ARBA" id="ARBA00022485"/>
    </source>
</evidence>
<comment type="pathway">
    <text evidence="5">Isoprenoid biosynthesis; isopentenyl diphosphate biosynthesis via DXP pathway; isopentenyl diphosphate from 1-deoxy-D-xylulose 5-phosphate: step 6/6.</text>
</comment>
<organism evidence="6 7">
    <name type="scientific">Gordonia terrae C-6</name>
    <dbReference type="NCBI Taxonomy" id="1316928"/>
    <lineage>
        <taxon>Bacteria</taxon>
        <taxon>Bacillati</taxon>
        <taxon>Actinomycetota</taxon>
        <taxon>Actinomycetes</taxon>
        <taxon>Mycobacteriales</taxon>
        <taxon>Gordoniaceae</taxon>
        <taxon>Gordonia</taxon>
    </lineage>
</organism>
<feature type="binding site" evidence="5">
    <location>
        <position position="118"/>
    </location>
    <ligand>
        <name>[4Fe-4S] cluster</name>
        <dbReference type="ChEBI" id="CHEBI:49883"/>
    </ligand>
</feature>
<dbReference type="EMBL" id="AQPW01000005">
    <property type="protein sequence ID" value="EON33531.1"/>
    <property type="molecule type" value="Genomic_DNA"/>
</dbReference>
<dbReference type="GO" id="GO:0051539">
    <property type="term" value="F:4 iron, 4 sulfur cluster binding"/>
    <property type="evidence" value="ECO:0007669"/>
    <property type="project" value="UniProtKB-UniRule"/>
</dbReference>
<feature type="binding site" evidence="5">
    <location>
        <position position="146"/>
    </location>
    <ligand>
        <name>isopentenyl diphosphate</name>
        <dbReference type="ChEBI" id="CHEBI:128769"/>
    </ligand>
</feature>
<dbReference type="UniPathway" id="UPA00056">
    <property type="reaction ID" value="UER00097"/>
</dbReference>
<feature type="binding site" evidence="5">
    <location>
        <position position="146"/>
    </location>
    <ligand>
        <name>(2E)-4-hydroxy-3-methylbut-2-enyl diphosphate</name>
        <dbReference type="ChEBI" id="CHEBI:128753"/>
    </ligand>
</feature>
<comment type="caution">
    <text evidence="6">The sequence shown here is derived from an EMBL/GenBank/DDBJ whole genome shotgun (WGS) entry which is preliminary data.</text>
</comment>
<feature type="active site" description="Proton donor" evidence="5">
    <location>
        <position position="148"/>
    </location>
</feature>
<comment type="function">
    <text evidence="5">Catalyzes the conversion of 1-hydroxy-2-methyl-2-(E)-butenyl 4-diphosphate (HMBPP) into a mixture of isopentenyl diphosphate (IPP) and dimethylallyl diphosphate (DMAPP). Acts in the terminal step of the DOXP/MEP pathway for isoprenoid precursor biosynthesis.</text>
</comment>
<evidence type="ECO:0000313" key="6">
    <source>
        <dbReference type="EMBL" id="EON33531.1"/>
    </source>
</evidence>
<evidence type="ECO:0000256" key="3">
    <source>
        <dbReference type="ARBA" id="ARBA00023004"/>
    </source>
</evidence>
<dbReference type="Gene3D" id="3.40.50.11270">
    <property type="match status" value="1"/>
</dbReference>
<dbReference type="GO" id="GO:0019288">
    <property type="term" value="P:isopentenyl diphosphate biosynthetic process, methylerythritol 4-phosphate pathway"/>
    <property type="evidence" value="ECO:0007669"/>
    <property type="project" value="UniProtKB-UniRule"/>
</dbReference>
<feature type="binding site" evidence="5">
    <location>
        <position position="289"/>
    </location>
    <ligand>
        <name>dimethylallyl diphosphate</name>
        <dbReference type="ChEBI" id="CHEBI:57623"/>
    </ligand>
</feature>
<feature type="binding site" evidence="5">
    <location>
        <position position="245"/>
    </location>
    <ligand>
        <name>isopentenyl diphosphate</name>
        <dbReference type="ChEBI" id="CHEBI:128769"/>
    </ligand>
</feature>
<dbReference type="CDD" id="cd13944">
    <property type="entry name" value="lytB_ispH"/>
    <property type="match status" value="1"/>
</dbReference>
<feature type="binding site" evidence="5">
    <location>
        <position position="246"/>
    </location>
    <ligand>
        <name>(2E)-4-hydroxy-3-methylbut-2-enyl diphosphate</name>
        <dbReference type="ChEBI" id="CHEBI:128753"/>
    </ligand>
</feature>
<dbReference type="GO" id="GO:0050992">
    <property type="term" value="P:dimethylallyl diphosphate biosynthetic process"/>
    <property type="evidence" value="ECO:0007669"/>
    <property type="project" value="UniProtKB-UniRule"/>
</dbReference>
<reference evidence="6 7" key="1">
    <citation type="journal article" date="2013" name="Genome Announc.">
        <title>Draft Genome Sequence of a Benzothiophene-Desulfurizing Bacterium, Gordona terrae Strain C-6.</title>
        <authorList>
            <person name="Wang W."/>
            <person name="Ma T."/>
            <person name="Ren Y."/>
            <person name="Li G."/>
        </authorList>
    </citation>
    <scope>NUCLEOTIDE SEQUENCE [LARGE SCALE GENOMIC DNA]</scope>
    <source>
        <strain evidence="6 7">C-6</strain>
    </source>
</reference>
<feature type="binding site" evidence="5">
    <location>
        <position position="34"/>
    </location>
    <ligand>
        <name>[4Fe-4S] cluster</name>
        <dbReference type="ChEBI" id="CHEBI:49883"/>
    </ligand>
</feature>
<keyword evidence="5" id="KW-0414">Isoprene biosynthesis</keyword>
<feature type="binding site" evidence="5">
    <location>
        <position position="146"/>
    </location>
    <ligand>
        <name>dimethylallyl diphosphate</name>
        <dbReference type="ChEBI" id="CHEBI:57623"/>
    </ligand>
</feature>
<proteinExistence type="inferred from homology"/>
<evidence type="ECO:0000313" key="7">
    <source>
        <dbReference type="Proteomes" id="UP000013569"/>
    </source>
</evidence>
<feature type="binding site" evidence="5">
    <location>
        <position position="245"/>
    </location>
    <ligand>
        <name>(2E)-4-hydroxy-3-methylbut-2-enyl diphosphate</name>
        <dbReference type="ChEBI" id="CHEBI:128753"/>
    </ligand>
</feature>
<keyword evidence="2 5" id="KW-0479">Metal-binding</keyword>
<feature type="binding site" evidence="5">
    <location>
        <position position="244"/>
    </location>
    <ligand>
        <name>(2E)-4-hydroxy-3-methylbut-2-enyl diphosphate</name>
        <dbReference type="ChEBI" id="CHEBI:128753"/>
    </ligand>
</feature>
<feature type="binding site" evidence="5">
    <location>
        <position position="289"/>
    </location>
    <ligand>
        <name>(2E)-4-hydroxy-3-methylbut-2-enyl diphosphate</name>
        <dbReference type="ChEBI" id="CHEBI:128753"/>
    </ligand>
</feature>
<sequence>MPTLCHHEQRRVTRTLGSMSETKRVLLAEPRGYCAGVDRAVETVERALDKHGAPVYVRKEIVHNRHVVETLAERGAIFVGETDEVPEGAIVVFSAHGVSPLVHQTAAERNLRTIDATCPLVTKVHQEAKRFARDDYDILLIGHEGHEEVEGTAGEAPQHIQLVDGPDSVESVTVRDESKLVWLSQTTLSVDETMETVRRLREKFPLLNDPPSDDICYATQNRQVAVKAMAPECDLVIVVGSQNSSNSVRLVEVALQAGARAGHLVDYAREIDESWLDGVTTVGVTSGASVPEVLVRGVLDYLAERGYGTVETVNTANETLTFALPRELRPARTSS</sequence>
<dbReference type="InterPro" id="IPR003451">
    <property type="entry name" value="LytB/IspH"/>
</dbReference>
<dbReference type="AlphaFoldDB" id="R7YBZ4"/>
<comment type="catalytic activity">
    <reaction evidence="5">
        <text>dimethylallyl diphosphate + 2 oxidized [2Fe-2S]-[ferredoxin] + H2O = (2E)-4-hydroxy-3-methylbut-2-enyl diphosphate + 2 reduced [2Fe-2S]-[ferredoxin] + 2 H(+)</text>
        <dbReference type="Rhea" id="RHEA:24825"/>
        <dbReference type="Rhea" id="RHEA-COMP:10000"/>
        <dbReference type="Rhea" id="RHEA-COMP:10001"/>
        <dbReference type="ChEBI" id="CHEBI:15377"/>
        <dbReference type="ChEBI" id="CHEBI:15378"/>
        <dbReference type="ChEBI" id="CHEBI:33737"/>
        <dbReference type="ChEBI" id="CHEBI:33738"/>
        <dbReference type="ChEBI" id="CHEBI:57623"/>
        <dbReference type="ChEBI" id="CHEBI:128753"/>
        <dbReference type="EC" id="1.17.7.4"/>
    </reaction>
</comment>
<dbReference type="Pfam" id="PF02401">
    <property type="entry name" value="LYTB"/>
    <property type="match status" value="1"/>
</dbReference>
<dbReference type="NCBIfam" id="NF002190">
    <property type="entry name" value="PRK01045.1-4"/>
    <property type="match status" value="1"/>
</dbReference>
<feature type="binding site" evidence="5">
    <location>
        <position position="246"/>
    </location>
    <ligand>
        <name>isopentenyl diphosphate</name>
        <dbReference type="ChEBI" id="CHEBI:128769"/>
    </ligand>
</feature>
<dbReference type="NCBIfam" id="TIGR00216">
    <property type="entry name" value="ispH_lytB"/>
    <property type="match status" value="1"/>
</dbReference>
<comment type="similarity">
    <text evidence="5">Belongs to the IspH family.</text>
</comment>
<dbReference type="EC" id="1.17.7.4" evidence="5"/>
<feature type="binding site" evidence="5">
    <location>
        <position position="216"/>
    </location>
    <ligand>
        <name>[4Fe-4S] cluster</name>
        <dbReference type="ChEBI" id="CHEBI:49883"/>
    </ligand>
</feature>
<feature type="binding site" evidence="5">
    <location>
        <position position="96"/>
    </location>
    <ligand>
        <name>(2E)-4-hydroxy-3-methylbut-2-enyl diphosphate</name>
        <dbReference type="ChEBI" id="CHEBI:128753"/>
    </ligand>
</feature>
<dbReference type="HAMAP" id="MF_00191">
    <property type="entry name" value="IspH"/>
    <property type="match status" value="1"/>
</dbReference>
<dbReference type="UniPathway" id="UPA00059">
    <property type="reaction ID" value="UER00105"/>
</dbReference>
<protein>
    <recommendedName>
        <fullName evidence="5">4-hydroxy-3-methylbut-2-enyl diphosphate reductase</fullName>
        <shortName evidence="5">HMBPP reductase</shortName>
        <ecNumber evidence="5">1.17.7.4</ecNumber>
    </recommendedName>
</protein>
<dbReference type="PANTHER" id="PTHR30426:SF0">
    <property type="entry name" value="4-HYDROXY-3-METHYLBUT-2-ENYL DIPHOSPHATE REDUCTASE"/>
    <property type="match status" value="1"/>
</dbReference>
<comment type="pathway">
    <text evidence="5">Isoprenoid biosynthesis; dimethylallyl diphosphate biosynthesis; dimethylallyl diphosphate from (2E)-4-hydroxy-3-methylbutenyl diphosphate: step 1/1.</text>
</comment>
<feature type="binding site" evidence="5">
    <location>
        <position position="96"/>
    </location>
    <ligand>
        <name>isopentenyl diphosphate</name>
        <dbReference type="ChEBI" id="CHEBI:128769"/>
    </ligand>
</feature>
<keyword evidence="5 6" id="KW-0560">Oxidoreductase</keyword>
<feature type="binding site" evidence="5">
    <location>
        <position position="245"/>
    </location>
    <ligand>
        <name>dimethylallyl diphosphate</name>
        <dbReference type="ChEBI" id="CHEBI:57623"/>
    </ligand>
</feature>
<comment type="catalytic activity">
    <reaction evidence="5">
        <text>isopentenyl diphosphate + 2 oxidized [2Fe-2S]-[ferredoxin] + H2O = (2E)-4-hydroxy-3-methylbut-2-enyl diphosphate + 2 reduced [2Fe-2S]-[ferredoxin] + 2 H(+)</text>
        <dbReference type="Rhea" id="RHEA:24488"/>
        <dbReference type="Rhea" id="RHEA-COMP:10000"/>
        <dbReference type="Rhea" id="RHEA-COMP:10001"/>
        <dbReference type="ChEBI" id="CHEBI:15377"/>
        <dbReference type="ChEBI" id="CHEBI:15378"/>
        <dbReference type="ChEBI" id="CHEBI:33737"/>
        <dbReference type="ChEBI" id="CHEBI:33738"/>
        <dbReference type="ChEBI" id="CHEBI:128753"/>
        <dbReference type="ChEBI" id="CHEBI:128769"/>
        <dbReference type="EC" id="1.17.7.4"/>
    </reaction>
</comment>
<feature type="binding site" evidence="5">
    <location>
        <position position="244"/>
    </location>
    <ligand>
        <name>isopentenyl diphosphate</name>
        <dbReference type="ChEBI" id="CHEBI:128769"/>
    </ligand>
</feature>
<dbReference type="Proteomes" id="UP000013569">
    <property type="component" value="Unassembled WGS sequence"/>
</dbReference>
<feature type="binding site" evidence="5">
    <location>
        <position position="289"/>
    </location>
    <ligand>
        <name>isopentenyl diphosphate</name>
        <dbReference type="ChEBI" id="CHEBI:128769"/>
    </ligand>
</feature>
<feature type="binding site" evidence="5">
    <location>
        <position position="96"/>
    </location>
    <ligand>
        <name>dimethylallyl diphosphate</name>
        <dbReference type="ChEBI" id="CHEBI:57623"/>
    </ligand>
</feature>
<dbReference type="NCBIfam" id="NF002188">
    <property type="entry name" value="PRK01045.1-2"/>
    <property type="match status" value="1"/>
</dbReference>